<organism evidence="5 6">
    <name type="scientific">Stephania japonica</name>
    <dbReference type="NCBI Taxonomy" id="461633"/>
    <lineage>
        <taxon>Eukaryota</taxon>
        <taxon>Viridiplantae</taxon>
        <taxon>Streptophyta</taxon>
        <taxon>Embryophyta</taxon>
        <taxon>Tracheophyta</taxon>
        <taxon>Spermatophyta</taxon>
        <taxon>Magnoliopsida</taxon>
        <taxon>Ranunculales</taxon>
        <taxon>Menispermaceae</taxon>
        <taxon>Menispermoideae</taxon>
        <taxon>Cissampelideae</taxon>
        <taxon>Stephania</taxon>
    </lineage>
</organism>
<dbReference type="PANTHER" id="PTHR47364">
    <property type="entry name" value="CYSTEINE PROTEINASE INHIBITOR 5"/>
    <property type="match status" value="1"/>
</dbReference>
<feature type="domain" description="Cystatin" evidence="4">
    <location>
        <begin position="28"/>
        <end position="120"/>
    </location>
</feature>
<sequence>MRIQSQSLMFTPLFLLLTLLLFHTAYARVLGGFETIDPKDPHVIEIGRYAVDAHNKQPLTCTNNLKFVTVVRAERQIVEGTNYRLRITVMNGRVQQTYEAIVFEDKNGQRSLNSFKIIAVRSIPGGSYPADPNDPHIVEIGRYAVQEYNNRTHMGLKFVNLIKADTQVVAGIIYRLVIAAKNKNDQVQYYDAVVLERAWESYKTLTCFEPHVNK</sequence>
<dbReference type="PANTHER" id="PTHR47364:SF2">
    <property type="entry name" value="CYSTEINE PROTEINASE INHIBITOR 5"/>
    <property type="match status" value="1"/>
</dbReference>
<dbReference type="Proteomes" id="UP001417504">
    <property type="component" value="Unassembled WGS sequence"/>
</dbReference>
<protein>
    <recommendedName>
        <fullName evidence="4">Cystatin domain-containing protein</fullName>
    </recommendedName>
</protein>
<evidence type="ECO:0000259" key="4">
    <source>
        <dbReference type="SMART" id="SM00043"/>
    </source>
</evidence>
<feature type="domain" description="Cystatin" evidence="4">
    <location>
        <begin position="122"/>
        <end position="211"/>
    </location>
</feature>
<dbReference type="GO" id="GO:0004869">
    <property type="term" value="F:cysteine-type endopeptidase inhibitor activity"/>
    <property type="evidence" value="ECO:0007669"/>
    <property type="project" value="UniProtKB-KW"/>
</dbReference>
<feature type="signal peptide" evidence="3">
    <location>
        <begin position="1"/>
        <end position="27"/>
    </location>
</feature>
<name>A0AAP0HF86_9MAGN</name>
<gene>
    <name evidence="5" type="ORF">Sjap_025085</name>
</gene>
<dbReference type="InterPro" id="IPR046350">
    <property type="entry name" value="Cystatin_sf"/>
</dbReference>
<dbReference type="CDD" id="cd00042">
    <property type="entry name" value="CY"/>
    <property type="match status" value="2"/>
</dbReference>
<comment type="caution">
    <text evidence="5">The sequence shown here is derived from an EMBL/GenBank/DDBJ whole genome shotgun (WGS) entry which is preliminary data.</text>
</comment>
<dbReference type="Pfam" id="PF16845">
    <property type="entry name" value="SQAPI"/>
    <property type="match status" value="2"/>
</dbReference>
<dbReference type="Gene3D" id="3.10.450.10">
    <property type="match status" value="2"/>
</dbReference>
<dbReference type="InterPro" id="IPR000010">
    <property type="entry name" value="Cystatin_dom"/>
</dbReference>
<evidence type="ECO:0000313" key="5">
    <source>
        <dbReference type="EMBL" id="KAK9084674.1"/>
    </source>
</evidence>
<dbReference type="EMBL" id="JBBNAE010000011">
    <property type="protein sequence ID" value="KAK9084674.1"/>
    <property type="molecule type" value="Genomic_DNA"/>
</dbReference>
<evidence type="ECO:0000256" key="2">
    <source>
        <dbReference type="ARBA" id="ARBA00022704"/>
    </source>
</evidence>
<proteinExistence type="predicted"/>
<dbReference type="SUPFAM" id="SSF54403">
    <property type="entry name" value="Cystatin/monellin"/>
    <property type="match status" value="2"/>
</dbReference>
<keyword evidence="1" id="KW-0646">Protease inhibitor</keyword>
<accession>A0AAP0HF86</accession>
<reference evidence="5 6" key="1">
    <citation type="submission" date="2024-01" db="EMBL/GenBank/DDBJ databases">
        <title>Genome assemblies of Stephania.</title>
        <authorList>
            <person name="Yang L."/>
        </authorList>
    </citation>
    <scope>NUCLEOTIDE SEQUENCE [LARGE SCALE GENOMIC DNA]</scope>
    <source>
        <strain evidence="5">QJT</strain>
        <tissue evidence="5">Leaf</tissue>
    </source>
</reference>
<feature type="chain" id="PRO_5042858488" description="Cystatin domain-containing protein" evidence="3">
    <location>
        <begin position="28"/>
        <end position="214"/>
    </location>
</feature>
<keyword evidence="3" id="KW-0732">Signal</keyword>
<evidence type="ECO:0000313" key="6">
    <source>
        <dbReference type="Proteomes" id="UP001417504"/>
    </source>
</evidence>
<evidence type="ECO:0000256" key="3">
    <source>
        <dbReference type="SAM" id="SignalP"/>
    </source>
</evidence>
<keyword evidence="2" id="KW-0789">Thiol protease inhibitor</keyword>
<dbReference type="AlphaFoldDB" id="A0AAP0HF86"/>
<dbReference type="SMART" id="SM00043">
    <property type="entry name" value="CY"/>
    <property type="match status" value="2"/>
</dbReference>
<keyword evidence="6" id="KW-1185">Reference proteome</keyword>
<evidence type="ECO:0000256" key="1">
    <source>
        <dbReference type="ARBA" id="ARBA00022690"/>
    </source>
</evidence>